<dbReference type="RefSeq" id="XP_033366067.1">
    <property type="nucleotide sequence ID" value="XM_033510176.1"/>
</dbReference>
<evidence type="ECO:0000256" key="2">
    <source>
        <dbReference type="ARBA" id="ARBA00022443"/>
    </source>
</evidence>
<dbReference type="PANTHER" id="PTHR14167:SF76">
    <property type="entry name" value="ENDOPHILIN B, ISOFORM A"/>
    <property type="match status" value="1"/>
</dbReference>
<dbReference type="PROSITE" id="PS51021">
    <property type="entry name" value="BAR"/>
    <property type="match status" value="1"/>
</dbReference>
<evidence type="ECO:0000313" key="6">
    <source>
        <dbReference type="Proteomes" id="UP000504631"/>
    </source>
</evidence>
<sequence length="350" mass="39149">MDLNVKKLVKDAGAALSRVVQLTEETLGTSEKTELDAHLEHLADRANATKTWTEKILRNMEAVLTPNPGNRIEDFFYEKIDKKKPNRLSNLEYVGMDMIEAGNDFGPGIAYGSALNKVGQCQQKLGQIQRNFIKDSANCYIQPLRKFLEGEMKTVTKEMSILENKRLDLDSCKNRVRKARSMLGQQSETGVSPEVLLDQAERELRIAQSEFDRQAEIVKLLLEGVQSSQAGHLRCLHEFVEAQARYYAQCHATMQDLQRELAGLSGGPYHPTTQSTSNVSGNDDEQLARVLCDFSATNSEELSVVQNEVITVIEIPGNEEYVIGISGIRRGKIPAAYLELIDVGQRKFSQ</sequence>
<keyword evidence="2 3" id="KW-0728">SH3 domain</keyword>
<dbReference type="SMART" id="SM00721">
    <property type="entry name" value="BAR"/>
    <property type="match status" value="1"/>
</dbReference>
<dbReference type="PANTHER" id="PTHR14167">
    <property type="entry name" value="SH3 DOMAIN-CONTAINING"/>
    <property type="match status" value="1"/>
</dbReference>
<dbReference type="GeneID" id="117243031"/>
<dbReference type="Pfam" id="PF14604">
    <property type="entry name" value="SH3_9"/>
    <property type="match status" value="1"/>
</dbReference>
<feature type="domain" description="SH3" evidence="4">
    <location>
        <begin position="283"/>
        <end position="343"/>
    </location>
</feature>
<dbReference type="CDD" id="cd11802">
    <property type="entry name" value="SH3_Endophilin_B"/>
    <property type="match status" value="1"/>
</dbReference>
<keyword evidence="6" id="KW-1185">Reference proteome</keyword>
<gene>
    <name evidence="7" type="primary">LOC117243031</name>
</gene>
<dbReference type="SUPFAM" id="SSF50044">
    <property type="entry name" value="SH3-domain"/>
    <property type="match status" value="1"/>
</dbReference>
<feature type="domain" description="BAR" evidence="5">
    <location>
        <begin position="24"/>
        <end position="270"/>
    </location>
</feature>
<dbReference type="Gene3D" id="1.20.1270.60">
    <property type="entry name" value="Arfaptin homology (AH) domain/BAR domain"/>
    <property type="match status" value="1"/>
</dbReference>
<evidence type="ECO:0000313" key="7">
    <source>
        <dbReference type="RefSeq" id="XP_033366067.1"/>
    </source>
</evidence>
<dbReference type="InterPro" id="IPR036028">
    <property type="entry name" value="SH3-like_dom_sf"/>
</dbReference>
<comment type="similarity">
    <text evidence="1">Belongs to the endophilin family.</text>
</comment>
<dbReference type="AlphaFoldDB" id="A0A6J3LKZ7"/>
<organism evidence="6 7">
    <name type="scientific">Bombus vosnesenskii</name>
    <dbReference type="NCBI Taxonomy" id="207650"/>
    <lineage>
        <taxon>Eukaryota</taxon>
        <taxon>Metazoa</taxon>
        <taxon>Ecdysozoa</taxon>
        <taxon>Arthropoda</taxon>
        <taxon>Hexapoda</taxon>
        <taxon>Insecta</taxon>
        <taxon>Pterygota</taxon>
        <taxon>Neoptera</taxon>
        <taxon>Endopterygota</taxon>
        <taxon>Hymenoptera</taxon>
        <taxon>Apocrita</taxon>
        <taxon>Aculeata</taxon>
        <taxon>Apoidea</taxon>
        <taxon>Anthophila</taxon>
        <taxon>Apidae</taxon>
        <taxon>Bombus</taxon>
        <taxon>Pyrobombus</taxon>
    </lineage>
</organism>
<dbReference type="InterPro" id="IPR027267">
    <property type="entry name" value="AH/BAR_dom_sf"/>
</dbReference>
<dbReference type="KEGG" id="bvk:117243031"/>
<dbReference type="Pfam" id="PF03114">
    <property type="entry name" value="BAR"/>
    <property type="match status" value="1"/>
</dbReference>
<protein>
    <submittedName>
        <fullName evidence="7">Endophilin-B1 isoform X1</fullName>
    </submittedName>
</protein>
<dbReference type="SUPFAM" id="SSF103657">
    <property type="entry name" value="BAR/IMD domain-like"/>
    <property type="match status" value="1"/>
</dbReference>
<dbReference type="GO" id="GO:0005737">
    <property type="term" value="C:cytoplasm"/>
    <property type="evidence" value="ECO:0007669"/>
    <property type="project" value="InterPro"/>
</dbReference>
<evidence type="ECO:0000259" key="5">
    <source>
        <dbReference type="PROSITE" id="PS51021"/>
    </source>
</evidence>
<dbReference type="PROSITE" id="PS50002">
    <property type="entry name" value="SH3"/>
    <property type="match status" value="1"/>
</dbReference>
<proteinExistence type="inferred from homology"/>
<dbReference type="InterPro" id="IPR050384">
    <property type="entry name" value="Endophilin_SH3RF"/>
</dbReference>
<evidence type="ECO:0000259" key="4">
    <source>
        <dbReference type="PROSITE" id="PS50002"/>
    </source>
</evidence>
<dbReference type="GO" id="GO:0016020">
    <property type="term" value="C:membrane"/>
    <property type="evidence" value="ECO:0007669"/>
    <property type="project" value="TreeGrafter"/>
</dbReference>
<evidence type="ECO:0000256" key="3">
    <source>
        <dbReference type="PROSITE-ProRule" id="PRU00192"/>
    </source>
</evidence>
<evidence type="ECO:0000256" key="1">
    <source>
        <dbReference type="ARBA" id="ARBA00006697"/>
    </source>
</evidence>
<dbReference type="InterPro" id="IPR004148">
    <property type="entry name" value="BAR_dom"/>
</dbReference>
<dbReference type="SMART" id="SM00326">
    <property type="entry name" value="SH3"/>
    <property type="match status" value="1"/>
</dbReference>
<name>A0A6J3LKZ7_9HYME</name>
<dbReference type="Proteomes" id="UP000504631">
    <property type="component" value="Unplaced"/>
</dbReference>
<dbReference type="Gene3D" id="2.30.30.40">
    <property type="entry name" value="SH3 Domains"/>
    <property type="match status" value="1"/>
</dbReference>
<dbReference type="GO" id="GO:0061024">
    <property type="term" value="P:membrane organization"/>
    <property type="evidence" value="ECO:0007669"/>
    <property type="project" value="TreeGrafter"/>
</dbReference>
<dbReference type="CDD" id="cd07594">
    <property type="entry name" value="BAR_Endophilin_B"/>
    <property type="match status" value="1"/>
</dbReference>
<dbReference type="CTD" id="37218"/>
<dbReference type="InterPro" id="IPR001452">
    <property type="entry name" value="SH3_domain"/>
</dbReference>
<accession>A0A6J3LKZ7</accession>
<reference evidence="7" key="1">
    <citation type="submission" date="2025-08" db="UniProtKB">
        <authorList>
            <consortium name="RefSeq"/>
        </authorList>
    </citation>
    <scope>IDENTIFICATION</scope>
    <source>
        <tissue evidence="7">Muscle</tissue>
    </source>
</reference>